<proteinExistence type="predicted"/>
<dbReference type="SUPFAM" id="SSF52540">
    <property type="entry name" value="P-loop containing nucleoside triphosphate hydrolases"/>
    <property type="match status" value="1"/>
</dbReference>
<dbReference type="KEGG" id="buz:AYM40_20935"/>
<dbReference type="AlphaFoldDB" id="A0A160FPZ9"/>
<dbReference type="Proteomes" id="UP000076852">
    <property type="component" value="Chromosome 2"/>
</dbReference>
<keyword evidence="2" id="KW-1185">Reference proteome</keyword>
<sequence length="552" mass="62994">MASFLEENIKTLVHLRRRLHEDNMLALCFGAGVSVNFGFPLWGKLVEEIGAHPDVDGKHLTETSEGLAIQAQLLYQRFRENKVEAARAAGENIADAKRMAASQWLHIVHQCLYRKATVDDKGLKDHPYLWDLLPLVKKSAMTINYNFDDSVERLLYLFNAENNVGGDDRGFEVVWKPSVQFRRQKGVIYHPNGFLPHRLSDGFSDDIVFMEQEFADQLIDVADGHYASLLNHFSKQTVVFMGLSVSDSSLKHVLRTSARNNPGHFHYVVHYCHEKKPDAAYQKALSEANFSLYNLVTLFFTADEIKEFSKLLVAEREAFAERCDNEPNGVKTRFRYYLTGPVGAGKSTMLEYIRCLDTFDEWVDRKTPLLVIPQEELTDAQRAEVDDWINLQFRKKNRRISEVRQGISLIDRSPIDPLYFATDENAKRIRAKELITAMVPREGNVAKIAPGHLIMLTCDVGVLQPRLRAREKRYSLEQLNAHQTKVDAQWRNCASVTHIDTTHMTVPEVVKRVLEIILFENYDEISFQEICQETGGEAEVLPRGPVVQSNGA</sequence>
<dbReference type="Pfam" id="PF13289">
    <property type="entry name" value="SIR2_2"/>
    <property type="match status" value="1"/>
</dbReference>
<accession>A0A160FPZ9</accession>
<dbReference type="InterPro" id="IPR027417">
    <property type="entry name" value="P-loop_NTPase"/>
</dbReference>
<evidence type="ECO:0000313" key="2">
    <source>
        <dbReference type="Proteomes" id="UP000076852"/>
    </source>
</evidence>
<dbReference type="EMBL" id="CP014579">
    <property type="protein sequence ID" value="ANB74919.1"/>
    <property type="molecule type" value="Genomic_DNA"/>
</dbReference>
<protein>
    <submittedName>
        <fullName evidence="1">Uncharacterized protein</fullName>
    </submittedName>
</protein>
<name>A0A160FPZ9_9BURK</name>
<evidence type="ECO:0000313" key="1">
    <source>
        <dbReference type="EMBL" id="ANB74919.1"/>
    </source>
</evidence>
<gene>
    <name evidence="1" type="ORF">AYM40_20935</name>
</gene>
<reference evidence="1 2" key="1">
    <citation type="journal article" date="2016" name="Gene">
        <title>PacBio SMRT assembly of a complex multi-replicon genome reveals chlorocatechol degradative operon in a region of genome plasticity.</title>
        <authorList>
            <person name="Ricker N."/>
            <person name="Shen S.Y."/>
            <person name="Goordial J."/>
            <person name="Jin S."/>
            <person name="Fulthorpe R.R."/>
        </authorList>
    </citation>
    <scope>NUCLEOTIDE SEQUENCE [LARGE SCALE GENOMIC DNA]</scope>
    <source>
        <strain evidence="1 2">OLGA172</strain>
    </source>
</reference>
<dbReference type="Gene3D" id="3.40.50.300">
    <property type="entry name" value="P-loop containing nucleotide triphosphate hydrolases"/>
    <property type="match status" value="1"/>
</dbReference>
<organism evidence="1 2">
    <name type="scientific">Paraburkholderia phytofirmans OLGA172</name>
    <dbReference type="NCBI Taxonomy" id="1417228"/>
    <lineage>
        <taxon>Bacteria</taxon>
        <taxon>Pseudomonadati</taxon>
        <taxon>Pseudomonadota</taxon>
        <taxon>Betaproteobacteria</taxon>
        <taxon>Burkholderiales</taxon>
        <taxon>Burkholderiaceae</taxon>
        <taxon>Paraburkholderia</taxon>
    </lineage>
</organism>